<evidence type="ECO:0000313" key="1">
    <source>
        <dbReference type="EMBL" id="CAB4696167.1"/>
    </source>
</evidence>
<gene>
    <name evidence="1" type="ORF">UFOPK2366_01015</name>
</gene>
<protein>
    <submittedName>
        <fullName evidence="1">Unannotated protein</fullName>
    </submittedName>
</protein>
<sequence length="155" mass="17270">MNEYPQRLADAVEAVLAQWLVGCVMNTARRAGYPHSDQLLADARQMAQSAAPMVQREMNELLATDVDVQRSNPLSVLRNAVRYPTSVLRAAGVTPPQRGDFSLRSFPDDIYDLSPAAWADVDESLQEPGLIWGAWKAKTVLNRRHQRDAPQDQGE</sequence>
<accession>A0A6J6PBQ5</accession>
<proteinExistence type="predicted"/>
<dbReference type="EMBL" id="CAEZXM010000175">
    <property type="protein sequence ID" value="CAB4696167.1"/>
    <property type="molecule type" value="Genomic_DNA"/>
</dbReference>
<organism evidence="1">
    <name type="scientific">freshwater metagenome</name>
    <dbReference type="NCBI Taxonomy" id="449393"/>
    <lineage>
        <taxon>unclassified sequences</taxon>
        <taxon>metagenomes</taxon>
        <taxon>ecological metagenomes</taxon>
    </lineage>
</organism>
<dbReference type="AlphaFoldDB" id="A0A6J6PBQ5"/>
<name>A0A6J6PBQ5_9ZZZZ</name>
<reference evidence="1" key="1">
    <citation type="submission" date="2020-05" db="EMBL/GenBank/DDBJ databases">
        <authorList>
            <person name="Chiriac C."/>
            <person name="Salcher M."/>
            <person name="Ghai R."/>
            <person name="Kavagutti S V."/>
        </authorList>
    </citation>
    <scope>NUCLEOTIDE SEQUENCE</scope>
</reference>